<reference evidence="5" key="1">
    <citation type="journal article" date="2015" name="BMC Genomics">
        <title>The chloroplast genomes of Bryopsis plumosa and Tydemania expeditionis (Bryopsidales, Chlorophyta): compact genomes and genes of bacterial origin.</title>
        <authorList>
            <person name="Leliaert F."/>
            <person name="Lopez-Bautista J.M."/>
        </authorList>
    </citation>
    <scope>NUCLEOTIDE SEQUENCE</scope>
    <source>
        <strain evidence="5">FL1151</strain>
    </source>
</reference>
<dbReference type="RefSeq" id="YP_009130600.1">
    <property type="nucleotide sequence ID" value="NC_026796.1"/>
</dbReference>
<dbReference type="Gene3D" id="3.30.1360.10">
    <property type="entry name" value="RNA polymerase, RBP11-like subunit"/>
    <property type="match status" value="1"/>
</dbReference>
<evidence type="ECO:0000256" key="2">
    <source>
        <dbReference type="ARBA" id="ARBA00023163"/>
    </source>
</evidence>
<dbReference type="Pfam" id="PF01193">
    <property type="entry name" value="RNA_pol_L"/>
    <property type="match status" value="1"/>
</dbReference>
<feature type="domain" description="DNA-directed RNA polymerase RpoA/D/Rpb3-type" evidence="4">
    <location>
        <begin position="20"/>
        <end position="281"/>
    </location>
</feature>
<accession>A0A0D6E2A5</accession>
<dbReference type="AlphaFoldDB" id="A0A0D6E2A5"/>
<evidence type="ECO:0000259" key="4">
    <source>
        <dbReference type="SMART" id="SM00662"/>
    </source>
</evidence>
<dbReference type="GO" id="GO:0046983">
    <property type="term" value="F:protein dimerization activity"/>
    <property type="evidence" value="ECO:0007669"/>
    <property type="project" value="InterPro"/>
</dbReference>
<dbReference type="SUPFAM" id="SSF56553">
    <property type="entry name" value="Insert subdomain of RNA polymerase alpha subunit"/>
    <property type="match status" value="1"/>
</dbReference>
<dbReference type="SUPFAM" id="SSF55257">
    <property type="entry name" value="RBP11-like subunits of RNA polymerase"/>
    <property type="match status" value="1"/>
</dbReference>
<protein>
    <recommendedName>
        <fullName evidence="3">Plastid-encoded RNA polymerase subunit alpha</fullName>
    </recommendedName>
</protein>
<dbReference type="GeneID" id="24020505"/>
<dbReference type="Gene3D" id="2.170.120.12">
    <property type="entry name" value="DNA-directed RNA polymerase, insert domain"/>
    <property type="match status" value="1"/>
</dbReference>
<keyword evidence="5" id="KW-0934">Plastid</keyword>
<sequence>MNHQNFYCISSRLEATGQIYGCFKIGPFSENQSLTFANSLRRTLLSDLSNYIFNIIHISGVEHEFSSLIGVRESVVDLLLNLEKLIFQVLQPITKPQIAFVNFCGPGILRAQDIHLPNTLKCINPTQYIATIEVDGQLIFQLFFPSQLESLFNRISTKIEFITQKQKSFSLKKSIGMKKYNCLNILKFNPDPSEIQLMKNYFFNPLKKRNNHSIVLAPKNQNNFLKIKNSSNIVEKVNYSIQSKNKKEFIYFEVWTNGSLHPQVAILNSMNQLLLGIFPYSQILREKSCKKFLTNFSKTEFRKKFLNLEIGNFYFDLETFIFLKNKKISRIFDFLKFFKQNNEPLNSFKIQETLFKFKFFVDSKL</sequence>
<evidence type="ECO:0000256" key="1">
    <source>
        <dbReference type="ARBA" id="ARBA00022478"/>
    </source>
</evidence>
<dbReference type="InterPro" id="IPR011262">
    <property type="entry name" value="DNA-dir_RNA_pol_insert"/>
</dbReference>
<evidence type="ECO:0000313" key="5">
    <source>
        <dbReference type="EMBL" id="CEO91130.1"/>
    </source>
</evidence>
<name>A0A0D6E2A5_TYDEX</name>
<dbReference type="GO" id="GO:0003899">
    <property type="term" value="F:DNA-directed RNA polymerase activity"/>
    <property type="evidence" value="ECO:0007669"/>
    <property type="project" value="InterPro"/>
</dbReference>
<gene>
    <name evidence="5" type="primary">rpoA</name>
</gene>
<organism evidence="5">
    <name type="scientific">Tydemania expeditionis</name>
    <name type="common">Green alga</name>
    <dbReference type="NCBI Taxonomy" id="325645"/>
    <lineage>
        <taxon>Eukaryota</taxon>
        <taxon>Viridiplantae</taxon>
        <taxon>Chlorophyta</taxon>
        <taxon>core chlorophytes</taxon>
        <taxon>Ulvophyceae</taxon>
        <taxon>TCBD clade</taxon>
        <taxon>Bryopsidales</taxon>
        <taxon>Halimedineae</taxon>
        <taxon>Halimedaceae</taxon>
        <taxon>Udoteae</taxon>
        <taxon>Tydemania</taxon>
    </lineage>
</organism>
<dbReference type="GO" id="GO:0006351">
    <property type="term" value="P:DNA-templated transcription"/>
    <property type="evidence" value="ECO:0007669"/>
    <property type="project" value="InterPro"/>
</dbReference>
<keyword evidence="2" id="KW-0804">Transcription</keyword>
<geneLocation type="chloroplast" evidence="5"/>
<proteinExistence type="predicted"/>
<evidence type="ECO:0000256" key="3">
    <source>
        <dbReference type="ARBA" id="ARBA00031776"/>
    </source>
</evidence>
<keyword evidence="5" id="KW-0150">Chloroplast</keyword>
<dbReference type="InterPro" id="IPR011263">
    <property type="entry name" value="DNA-dir_RNA_pol_RpoA/D/Rpb3"/>
</dbReference>
<dbReference type="GO" id="GO:0000428">
    <property type="term" value="C:DNA-directed RNA polymerase complex"/>
    <property type="evidence" value="ECO:0007669"/>
    <property type="project" value="UniProtKB-KW"/>
</dbReference>
<dbReference type="InterPro" id="IPR036603">
    <property type="entry name" value="RBP11-like"/>
</dbReference>
<dbReference type="EMBL" id="LN810505">
    <property type="protein sequence ID" value="CEO91130.1"/>
    <property type="molecule type" value="Genomic_DNA"/>
</dbReference>
<dbReference type="Pfam" id="PF01000">
    <property type="entry name" value="RNA_pol_A_bac"/>
    <property type="match status" value="1"/>
</dbReference>
<dbReference type="SMART" id="SM00662">
    <property type="entry name" value="RPOLD"/>
    <property type="match status" value="1"/>
</dbReference>
<keyword evidence="1" id="KW-0240">DNA-directed RNA polymerase</keyword>
<dbReference type="InterPro" id="IPR036643">
    <property type="entry name" value="RNApol_insert_sf"/>
</dbReference>